<evidence type="ECO:0000313" key="3">
    <source>
        <dbReference type="Proteomes" id="UP001567538"/>
    </source>
</evidence>
<sequence length="137" mass="16471">MNNHYEYIYDHFRANPLVESENMMKMRMFDQFSNLSKYLRERVSERNAVFGVDAKIQKQNKARVAYAEQLCKMYEFIGFFKASMRLGNTRVLLEEMSEEEREVFEVDATKIDWNKYFVDIHIPGLRKHVVNRTRLSV</sequence>
<evidence type="ECO:0000313" key="2">
    <source>
        <dbReference type="EMBL" id="KAL1562133.1"/>
    </source>
</evidence>
<dbReference type="InterPro" id="IPR026055">
    <property type="entry name" value="FAR"/>
</dbReference>
<dbReference type="PANTHER" id="PTHR11011">
    <property type="entry name" value="MALE STERILITY PROTEIN 2-RELATED"/>
    <property type="match status" value="1"/>
</dbReference>
<name>A0ABD1I3R7_SALDI</name>
<gene>
    <name evidence="2" type="ORF">AAHA92_04746</name>
</gene>
<comment type="caution">
    <text evidence="2">The sequence shown here is derived from an EMBL/GenBank/DDBJ whole genome shotgun (WGS) entry which is preliminary data.</text>
</comment>
<feature type="domain" description="Fatty acyl-CoA reductase C-terminal" evidence="1">
    <location>
        <begin position="67"/>
        <end position="131"/>
    </location>
</feature>
<reference evidence="2 3" key="1">
    <citation type="submission" date="2024-06" db="EMBL/GenBank/DDBJ databases">
        <title>A chromosome level genome sequence of Diviner's sage (Salvia divinorum).</title>
        <authorList>
            <person name="Ford S.A."/>
            <person name="Ro D.-K."/>
            <person name="Ness R.W."/>
            <person name="Phillips M.A."/>
        </authorList>
    </citation>
    <scope>NUCLEOTIDE SEQUENCE [LARGE SCALE GENOMIC DNA]</scope>
    <source>
        <strain evidence="2">SAF-2024a</strain>
        <tissue evidence="2">Leaf</tissue>
    </source>
</reference>
<dbReference type="Pfam" id="PF03015">
    <property type="entry name" value="Sterile"/>
    <property type="match status" value="1"/>
</dbReference>
<dbReference type="GO" id="GO:0102965">
    <property type="term" value="F:alcohol-forming long-chain fatty acyl-CoA reductase activity"/>
    <property type="evidence" value="ECO:0007669"/>
    <property type="project" value="UniProtKB-EC"/>
</dbReference>
<dbReference type="InterPro" id="IPR033640">
    <property type="entry name" value="FAR_C"/>
</dbReference>
<protein>
    <submittedName>
        <fullName evidence="2">Alcohol-forming fatty acyl-CoA reductase</fullName>
        <ecNumber evidence="2">1.2.1.84</ecNumber>
    </submittedName>
</protein>
<dbReference type="Proteomes" id="UP001567538">
    <property type="component" value="Unassembled WGS sequence"/>
</dbReference>
<organism evidence="2 3">
    <name type="scientific">Salvia divinorum</name>
    <name type="common">Maria pastora</name>
    <name type="synonym">Diviner's sage</name>
    <dbReference type="NCBI Taxonomy" id="28513"/>
    <lineage>
        <taxon>Eukaryota</taxon>
        <taxon>Viridiplantae</taxon>
        <taxon>Streptophyta</taxon>
        <taxon>Embryophyta</taxon>
        <taxon>Tracheophyta</taxon>
        <taxon>Spermatophyta</taxon>
        <taxon>Magnoliopsida</taxon>
        <taxon>eudicotyledons</taxon>
        <taxon>Gunneridae</taxon>
        <taxon>Pentapetalae</taxon>
        <taxon>asterids</taxon>
        <taxon>lamiids</taxon>
        <taxon>Lamiales</taxon>
        <taxon>Lamiaceae</taxon>
        <taxon>Nepetoideae</taxon>
        <taxon>Mentheae</taxon>
        <taxon>Salviinae</taxon>
        <taxon>Salvia</taxon>
        <taxon>Salvia subgen. Calosphace</taxon>
    </lineage>
</organism>
<evidence type="ECO:0000259" key="1">
    <source>
        <dbReference type="Pfam" id="PF03015"/>
    </source>
</evidence>
<accession>A0ABD1I3R7</accession>
<dbReference type="EMBL" id="JBEAFC010000003">
    <property type="protein sequence ID" value="KAL1562133.1"/>
    <property type="molecule type" value="Genomic_DNA"/>
</dbReference>
<keyword evidence="2" id="KW-0560">Oxidoreductase</keyword>
<dbReference type="EC" id="1.2.1.84" evidence="2"/>
<dbReference type="PANTHER" id="PTHR11011:SF45">
    <property type="entry name" value="FATTY ACYL-COA REDUCTASE CG8306-RELATED"/>
    <property type="match status" value="1"/>
</dbReference>
<dbReference type="AlphaFoldDB" id="A0ABD1I3R7"/>
<keyword evidence="3" id="KW-1185">Reference proteome</keyword>
<proteinExistence type="predicted"/>